<organism evidence="2 3">
    <name type="scientific">Hydrogenispora ethanolica</name>
    <dbReference type="NCBI Taxonomy" id="1082276"/>
    <lineage>
        <taxon>Bacteria</taxon>
        <taxon>Bacillati</taxon>
        <taxon>Bacillota</taxon>
        <taxon>Hydrogenispora</taxon>
    </lineage>
</organism>
<dbReference type="RefSeq" id="WP_132013909.1">
    <property type="nucleotide sequence ID" value="NZ_SLUN01000008.1"/>
</dbReference>
<comment type="caution">
    <text evidence="2">The sequence shown here is derived from an EMBL/GenBank/DDBJ whole genome shotgun (WGS) entry which is preliminary data.</text>
</comment>
<dbReference type="EMBL" id="SLUN01000008">
    <property type="protein sequence ID" value="TCL70945.1"/>
    <property type="molecule type" value="Genomic_DNA"/>
</dbReference>
<reference evidence="2 3" key="1">
    <citation type="submission" date="2019-03" db="EMBL/GenBank/DDBJ databases">
        <title>Genomic Encyclopedia of Type Strains, Phase IV (KMG-IV): sequencing the most valuable type-strain genomes for metagenomic binning, comparative biology and taxonomic classification.</title>
        <authorList>
            <person name="Goeker M."/>
        </authorList>
    </citation>
    <scope>NUCLEOTIDE SEQUENCE [LARGE SCALE GENOMIC DNA]</scope>
    <source>
        <strain evidence="2 3">LX-B</strain>
    </source>
</reference>
<dbReference type="AlphaFoldDB" id="A0A4R1RW91"/>
<dbReference type="PANTHER" id="PTHR43002">
    <property type="entry name" value="GLYCOGEN DEBRANCHING ENZYME"/>
    <property type="match status" value="1"/>
</dbReference>
<proteinExistence type="predicted"/>
<gene>
    <name evidence="2" type="ORF">EDC14_100892</name>
</gene>
<name>A0A4R1RW91_HYDET</name>
<evidence type="ECO:0000313" key="2">
    <source>
        <dbReference type="EMBL" id="TCL70945.1"/>
    </source>
</evidence>
<accession>A0A4R1RW91</accession>
<dbReference type="InterPro" id="IPR017853">
    <property type="entry name" value="GH"/>
</dbReference>
<dbReference type="Proteomes" id="UP000295008">
    <property type="component" value="Unassembled WGS sequence"/>
</dbReference>
<sequence length="753" mass="86258">MEVTIHLRHPNPAGVRLELWHQHDYRFSPQRFDPVARDEDGIVFKPRNGLSSFHFKFLNLPGDPGMERFYAGYLGQEVWCLPERAEVYAVRPATARGHIDQFYQRIQHLVPEGLYLPETDVAYLRDGIPPAPGKRPGLQKSLLGANVLRDGSILFGLFHPRAAQVFLVGNFNNWQCPGHSDPRPEQFLPLELYRGYYDLPNLWVYHYQPRQPLEELEYQFFVMGGVPLEDGSRRPQKYLHDPLTRCYGPDITTNPCRVVDPTRYHWRSVDWQTPDIADLIIYEMNIYGFTEGDADIPAAEQGKFQGVIRRIRNGFFKELGVTALGFMPTSEAPSMQGPTALGYDPCGFAAIERDFGTPDDLRELVDTAHGHGLAILMDLVFNHTANSFNPLWDSILDGNPGGFYFSGSTPWGNKVATEREEVQNFLIDVCKLLLKEYRVDGFRFDATHSDWMDHNFLRHLEYEIRGRGFKPDAILIVENLPNQPDLNLQGWNGFAQWCDPFHDKMKALLREGVYQDWVTNNPEHLGDVFYYCRNFYAAHTNNVINYCESHDENSMAYEVATDGPALQTEPAKERKARLGLMATIMALGQPMIYMGQEFGVDRPRNRVQFEWPSDLKKHSFYQWASHLIQLRRRYPGLKLSGSDLIGEGRFQFIAGPWLERGKGRLVIGWRVKPSEVPYEQLVVLFNFEPYDVDLEIDFGTPGLWAKLADIDRVNDLPPLGTNSPEAPETITTAGLFPHFTLPSSSGFVYKWVQ</sequence>
<dbReference type="InterPro" id="IPR014756">
    <property type="entry name" value="Ig_E-set"/>
</dbReference>
<evidence type="ECO:0000313" key="3">
    <source>
        <dbReference type="Proteomes" id="UP000295008"/>
    </source>
</evidence>
<dbReference type="SMART" id="SM00642">
    <property type="entry name" value="Aamy"/>
    <property type="match status" value="1"/>
</dbReference>
<keyword evidence="3" id="KW-1185">Reference proteome</keyword>
<dbReference type="Pfam" id="PF00128">
    <property type="entry name" value="Alpha-amylase"/>
    <property type="match status" value="1"/>
</dbReference>
<dbReference type="SUPFAM" id="SSF51445">
    <property type="entry name" value="(Trans)glycosidases"/>
    <property type="match status" value="1"/>
</dbReference>
<dbReference type="InterPro" id="IPR006047">
    <property type="entry name" value="GH13_cat_dom"/>
</dbReference>
<dbReference type="Gene3D" id="3.20.20.80">
    <property type="entry name" value="Glycosidases"/>
    <property type="match status" value="1"/>
</dbReference>
<evidence type="ECO:0000259" key="1">
    <source>
        <dbReference type="SMART" id="SM00642"/>
    </source>
</evidence>
<dbReference type="SUPFAM" id="SSF81296">
    <property type="entry name" value="E set domains"/>
    <property type="match status" value="1"/>
</dbReference>
<dbReference type="OrthoDB" id="9800174at2"/>
<dbReference type="GO" id="GO:0005975">
    <property type="term" value="P:carbohydrate metabolic process"/>
    <property type="evidence" value="ECO:0007669"/>
    <property type="project" value="InterPro"/>
</dbReference>
<feature type="domain" description="Glycosyl hydrolase family 13 catalytic" evidence="1">
    <location>
        <begin position="283"/>
        <end position="631"/>
    </location>
</feature>
<protein>
    <submittedName>
        <fullName evidence="2">1,4-alpha-glucan branching enzyme</fullName>
    </submittedName>
</protein>